<evidence type="ECO:0000256" key="4">
    <source>
        <dbReference type="RuleBase" id="RU000394"/>
    </source>
</evidence>
<proteinExistence type="inferred from homology"/>
<accession>A0A0G4FVU8</accession>
<dbReference type="Gene3D" id="3.40.850.10">
    <property type="entry name" value="Kinesin motor domain"/>
    <property type="match status" value="1"/>
</dbReference>
<protein>
    <recommendedName>
        <fullName evidence="4">Kinesin-like protein</fullName>
    </recommendedName>
</protein>
<keyword evidence="4" id="KW-0493">Microtubule</keyword>
<feature type="domain" description="Kinesin motor" evidence="6">
    <location>
        <begin position="11"/>
        <end position="356"/>
    </location>
</feature>
<sequence length="874" mass="98000">MQRRRDLGRPNVQVHLRIKPERDMDPSQEKSFFANEDGKPFFVDDKSEIHELGDVQVFDPAALNVHVHETIGKSMVEAALENRNTSVIMYGQTGTGKTHTMQGVRGDDGLVFRVTRELFRRAKEEAEQLGMHFFVELIMIEIYNNTVMDLSRKRNDPTTLKVREDPRSNEVSVEGARNVQCWTADDTCKAIKKNLKSRHVGGSMRNAYSSRSHAIYRLDAWMIPREKKGVARSPRTPRKMSSLAFVDLAGSEKPQAVDATEYESLLRQATAKEAGAINSSLFALARVLRAILSKQKKGGKGRIGYCPFRDSMLTRLLKPYLVGNCDTTLVGTVSLLQEQADETKRTIEFVQRAKLVRTYERPRGGSRQEELSFEVIANWLQKHKAELSREQKETLMRCLTDSTQAPTSDTSSGRGVFDAQFQEEELVEEDEEVDHTYPPHVEHSLPQSYDDAAEEGECMLSPPHVEHSLPQGYDDAEGEGKCMLPPPHVEHSLPRGYDDAEGEGECMLPPPHIEHSLPRGYDDAEGEGKCMLPPPHVEHSLPQGYDDAEGEGECILPPSHHCFPHAYDSVEEEAYYTVQDLADKEGGGAGDPPSPPSSFLSFLARESRVVGEGRFSTVYALDDGDSATRRCCKATSKSSSSVARECILNEISLMKSLDHPNIVRFFDHREDGENIYLLSEFVDGCQLREVFEARLSNGRQHPFFSEAETTGILRELLSAVAHCHEKLIVHKDLKPENMMIIGGDEAIKQRRKGIVKLLDFGLAERLSCPNAKSSNEGGTPYYMAPEVLQGQFNHKCDMWGVGVITYWMLTGGMPFEAVTVEEYRKVMECPPAVVFPSGVSQEAQEFVSQLLQVDPDKRPSAVQAVNHKWLREQC</sequence>
<organism evidence="7">
    <name type="scientific">Chromera velia CCMP2878</name>
    <dbReference type="NCBI Taxonomy" id="1169474"/>
    <lineage>
        <taxon>Eukaryota</taxon>
        <taxon>Sar</taxon>
        <taxon>Alveolata</taxon>
        <taxon>Colpodellida</taxon>
        <taxon>Chromeraceae</taxon>
        <taxon>Chromera</taxon>
    </lineage>
</organism>
<dbReference type="Pfam" id="PF00069">
    <property type="entry name" value="Pkinase"/>
    <property type="match status" value="1"/>
</dbReference>
<dbReference type="SUPFAM" id="SSF56112">
    <property type="entry name" value="Protein kinase-like (PK-like)"/>
    <property type="match status" value="1"/>
</dbReference>
<dbReference type="GO" id="GO:0003777">
    <property type="term" value="F:microtubule motor activity"/>
    <property type="evidence" value="ECO:0007669"/>
    <property type="project" value="InterPro"/>
</dbReference>
<dbReference type="EMBL" id="CDMZ01000673">
    <property type="protein sequence ID" value="CEM19304.1"/>
    <property type="molecule type" value="Genomic_DNA"/>
</dbReference>
<dbReference type="PROSITE" id="PS00411">
    <property type="entry name" value="KINESIN_MOTOR_1"/>
    <property type="match status" value="1"/>
</dbReference>
<dbReference type="PRINTS" id="PR00380">
    <property type="entry name" value="KINESINHEAVY"/>
</dbReference>
<dbReference type="GO" id="GO:0005874">
    <property type="term" value="C:microtubule"/>
    <property type="evidence" value="ECO:0007669"/>
    <property type="project" value="UniProtKB-KW"/>
</dbReference>
<dbReference type="PROSITE" id="PS50067">
    <property type="entry name" value="KINESIN_MOTOR_2"/>
    <property type="match status" value="1"/>
</dbReference>
<evidence type="ECO:0000256" key="3">
    <source>
        <dbReference type="PROSITE-ProRule" id="PRU00283"/>
    </source>
</evidence>
<dbReference type="InterPro" id="IPR027640">
    <property type="entry name" value="Kinesin-like_fam"/>
</dbReference>
<gene>
    <name evidence="7" type="ORF">Cvel_3809</name>
</gene>
<evidence type="ECO:0000256" key="2">
    <source>
        <dbReference type="ARBA" id="ARBA00022840"/>
    </source>
</evidence>
<feature type="binding site" evidence="3">
    <location>
        <begin position="91"/>
        <end position="98"/>
    </location>
    <ligand>
        <name>ATP</name>
        <dbReference type="ChEBI" id="CHEBI:30616"/>
    </ligand>
</feature>
<dbReference type="GO" id="GO:0005871">
    <property type="term" value="C:kinesin complex"/>
    <property type="evidence" value="ECO:0007669"/>
    <property type="project" value="TreeGrafter"/>
</dbReference>
<dbReference type="GO" id="GO:0004672">
    <property type="term" value="F:protein kinase activity"/>
    <property type="evidence" value="ECO:0007669"/>
    <property type="project" value="InterPro"/>
</dbReference>
<dbReference type="GO" id="GO:0007018">
    <property type="term" value="P:microtubule-based movement"/>
    <property type="evidence" value="ECO:0007669"/>
    <property type="project" value="InterPro"/>
</dbReference>
<name>A0A0G4FVU8_9ALVE</name>
<dbReference type="InterPro" id="IPR000719">
    <property type="entry name" value="Prot_kinase_dom"/>
</dbReference>
<evidence type="ECO:0000259" key="6">
    <source>
        <dbReference type="PROSITE" id="PS50067"/>
    </source>
</evidence>
<dbReference type="SUPFAM" id="SSF52540">
    <property type="entry name" value="P-loop containing nucleoside triphosphate hydrolases"/>
    <property type="match status" value="1"/>
</dbReference>
<feature type="domain" description="Protein kinase" evidence="5">
    <location>
        <begin position="604"/>
        <end position="870"/>
    </location>
</feature>
<dbReference type="PROSITE" id="PS00108">
    <property type="entry name" value="PROTEIN_KINASE_ST"/>
    <property type="match status" value="1"/>
</dbReference>
<dbReference type="InterPro" id="IPR011009">
    <property type="entry name" value="Kinase-like_dom_sf"/>
</dbReference>
<keyword evidence="2 3" id="KW-0067">ATP-binding</keyword>
<evidence type="ECO:0000256" key="1">
    <source>
        <dbReference type="ARBA" id="ARBA00022741"/>
    </source>
</evidence>
<keyword evidence="3 4" id="KW-0505">Motor protein</keyword>
<dbReference type="InterPro" id="IPR008271">
    <property type="entry name" value="Ser/Thr_kinase_AS"/>
</dbReference>
<evidence type="ECO:0000313" key="7">
    <source>
        <dbReference type="EMBL" id="CEM19304.1"/>
    </source>
</evidence>
<dbReference type="InterPro" id="IPR019821">
    <property type="entry name" value="Kinesin_motor_CS"/>
</dbReference>
<dbReference type="AlphaFoldDB" id="A0A0G4FVU8"/>
<dbReference type="VEuPathDB" id="CryptoDB:Cvel_3809"/>
<dbReference type="PROSITE" id="PS50011">
    <property type="entry name" value="PROTEIN_KINASE_DOM"/>
    <property type="match status" value="1"/>
</dbReference>
<dbReference type="Gene3D" id="1.10.510.10">
    <property type="entry name" value="Transferase(Phosphotransferase) domain 1"/>
    <property type="match status" value="1"/>
</dbReference>
<dbReference type="InterPro" id="IPR027417">
    <property type="entry name" value="P-loop_NTPase"/>
</dbReference>
<dbReference type="InterPro" id="IPR001752">
    <property type="entry name" value="Kinesin_motor_dom"/>
</dbReference>
<dbReference type="GO" id="GO:0005524">
    <property type="term" value="F:ATP binding"/>
    <property type="evidence" value="ECO:0007669"/>
    <property type="project" value="UniProtKB-UniRule"/>
</dbReference>
<dbReference type="PANTHER" id="PTHR24115">
    <property type="entry name" value="KINESIN-RELATED"/>
    <property type="match status" value="1"/>
</dbReference>
<dbReference type="GO" id="GO:0008017">
    <property type="term" value="F:microtubule binding"/>
    <property type="evidence" value="ECO:0007669"/>
    <property type="project" value="InterPro"/>
</dbReference>
<evidence type="ECO:0000259" key="5">
    <source>
        <dbReference type="PROSITE" id="PS50011"/>
    </source>
</evidence>
<dbReference type="SMART" id="SM00220">
    <property type="entry name" value="S_TKc"/>
    <property type="match status" value="1"/>
</dbReference>
<dbReference type="Pfam" id="PF00225">
    <property type="entry name" value="Kinesin"/>
    <property type="match status" value="1"/>
</dbReference>
<reference evidence="7" key="1">
    <citation type="submission" date="2014-11" db="EMBL/GenBank/DDBJ databases">
        <authorList>
            <person name="Otto D Thomas"/>
            <person name="Naeem Raeece"/>
        </authorList>
    </citation>
    <scope>NUCLEOTIDE SEQUENCE</scope>
</reference>
<dbReference type="InterPro" id="IPR036961">
    <property type="entry name" value="Kinesin_motor_dom_sf"/>
</dbReference>
<keyword evidence="1 3" id="KW-0547">Nucleotide-binding</keyword>
<dbReference type="SMART" id="SM00129">
    <property type="entry name" value="KISc"/>
    <property type="match status" value="1"/>
</dbReference>
<dbReference type="GO" id="GO:0016887">
    <property type="term" value="F:ATP hydrolysis activity"/>
    <property type="evidence" value="ECO:0007669"/>
    <property type="project" value="TreeGrafter"/>
</dbReference>
<comment type="similarity">
    <text evidence="3 4">Belongs to the TRAFAC class myosin-kinesin ATPase superfamily. Kinesin family.</text>
</comment>